<feature type="region of interest" description="Disordered" evidence="1">
    <location>
        <begin position="1"/>
        <end position="34"/>
    </location>
</feature>
<feature type="compositionally biased region" description="Basic and acidic residues" evidence="1">
    <location>
        <begin position="12"/>
        <end position="34"/>
    </location>
</feature>
<evidence type="ECO:0000256" key="1">
    <source>
        <dbReference type="SAM" id="MobiDB-lite"/>
    </source>
</evidence>
<accession>A0ABV3J6I9</accession>
<evidence type="ECO:0000313" key="3">
    <source>
        <dbReference type="Proteomes" id="UP001552479"/>
    </source>
</evidence>
<reference evidence="2 3" key="1">
    <citation type="submission" date="2024-06" db="EMBL/GenBank/DDBJ databases">
        <title>The Natural Products Discovery Center: Release of the First 8490 Sequenced Strains for Exploring Actinobacteria Biosynthetic Diversity.</title>
        <authorList>
            <person name="Kalkreuter E."/>
            <person name="Kautsar S.A."/>
            <person name="Yang D."/>
            <person name="Bader C.D."/>
            <person name="Teijaro C.N."/>
            <person name="Fluegel L."/>
            <person name="Davis C.M."/>
            <person name="Simpson J.R."/>
            <person name="Lauterbach L."/>
            <person name="Steele A.D."/>
            <person name="Gui C."/>
            <person name="Meng S."/>
            <person name="Li G."/>
            <person name="Viehrig K."/>
            <person name="Ye F."/>
            <person name="Su P."/>
            <person name="Kiefer A.F."/>
            <person name="Nichols A."/>
            <person name="Cepeda A.J."/>
            <person name="Yan W."/>
            <person name="Fan B."/>
            <person name="Jiang Y."/>
            <person name="Adhikari A."/>
            <person name="Zheng C.-J."/>
            <person name="Schuster L."/>
            <person name="Cowan T.M."/>
            <person name="Smanski M.J."/>
            <person name="Chevrette M.G."/>
            <person name="De Carvalho L.P.S."/>
            <person name="Shen B."/>
        </authorList>
    </citation>
    <scope>NUCLEOTIDE SEQUENCE [LARGE SCALE GENOMIC DNA]</scope>
    <source>
        <strain evidence="2 3">NPDC053791</strain>
    </source>
</reference>
<evidence type="ECO:0000313" key="2">
    <source>
        <dbReference type="EMBL" id="MEV4928065.1"/>
    </source>
</evidence>
<gene>
    <name evidence="2" type="ORF">AB0L03_35550</name>
</gene>
<comment type="caution">
    <text evidence="2">The sequence shown here is derived from an EMBL/GenBank/DDBJ whole genome shotgun (WGS) entry which is preliminary data.</text>
</comment>
<dbReference type="Proteomes" id="UP001552479">
    <property type="component" value="Unassembled WGS sequence"/>
</dbReference>
<name>A0ABV3J6I9_9ACTN</name>
<organism evidence="2 3">
    <name type="scientific">Streptomyces roseoverticillatus</name>
    <dbReference type="NCBI Taxonomy" id="66429"/>
    <lineage>
        <taxon>Bacteria</taxon>
        <taxon>Bacillati</taxon>
        <taxon>Actinomycetota</taxon>
        <taxon>Actinomycetes</taxon>
        <taxon>Kitasatosporales</taxon>
        <taxon>Streptomycetaceae</taxon>
        <taxon>Streptomyces</taxon>
    </lineage>
</organism>
<protein>
    <submittedName>
        <fullName evidence="2">Uncharacterized protein</fullName>
    </submittedName>
</protein>
<proteinExistence type="predicted"/>
<dbReference type="RefSeq" id="WP_366091050.1">
    <property type="nucleotide sequence ID" value="NZ_JBFASG010000073.1"/>
</dbReference>
<keyword evidence="3" id="KW-1185">Reference proteome</keyword>
<feature type="compositionally biased region" description="Basic residues" evidence="1">
    <location>
        <begin position="1"/>
        <end position="11"/>
    </location>
</feature>
<sequence>MGRQKPGKPRRPRPEESAHAHEGFEIPDDFEHPGGRRIDNKLLGSLTGAAFDGCTSCQDPLLTLLVEDPVTTARLVELACVGAQSMFGGLPPSMTDDGVPGESSPEFRRLARAGLDGSNDAMFEECERMSPAERRAAANTALDTVIGQMAMG</sequence>
<dbReference type="EMBL" id="JBFASG010000073">
    <property type="protein sequence ID" value="MEV4928065.1"/>
    <property type="molecule type" value="Genomic_DNA"/>
</dbReference>